<gene>
    <name evidence="1" type="ORF">ERS007703_00498</name>
    <name evidence="2" type="ORF">ERS007739_05472</name>
</gene>
<reference evidence="1" key="1">
    <citation type="submission" date="2015-03" db="EMBL/GenBank/DDBJ databases">
        <authorList>
            <person name="Murphy D."/>
        </authorList>
    </citation>
    <scope>NUCLEOTIDE SEQUENCE [LARGE SCALE GENOMIC DNA]</scope>
    <source>
        <strain evidence="1">K00500041</strain>
    </source>
</reference>
<sequence>MNGTNRPATAKSAARALRNLRARIAVSYCIDACSRGVLRSIEMGLQ</sequence>
<dbReference type="Proteomes" id="UP000038802">
    <property type="component" value="Unassembled WGS sequence"/>
</dbReference>
<protein>
    <submittedName>
        <fullName evidence="1">Uncharacterized protein</fullName>
    </submittedName>
</protein>
<dbReference type="Proteomes" id="UP000039021">
    <property type="component" value="Unassembled WGS sequence"/>
</dbReference>
<name>A0A0T7PU55_MYCTX</name>
<evidence type="ECO:0000313" key="1">
    <source>
        <dbReference type="EMBL" id="COV09161.1"/>
    </source>
</evidence>
<reference evidence="3 4" key="3">
    <citation type="submission" date="2015-03" db="EMBL/GenBank/DDBJ databases">
        <authorList>
            <consortium name="Pathogen Informatics"/>
        </authorList>
    </citation>
    <scope>NUCLEOTIDE SEQUENCE [LARGE SCALE GENOMIC DNA]</scope>
    <source>
        <strain evidence="3">K00500041</strain>
        <strain evidence="4">N09902308</strain>
    </source>
</reference>
<evidence type="ECO:0000313" key="3">
    <source>
        <dbReference type="Proteomes" id="UP000038802"/>
    </source>
</evidence>
<dbReference type="AlphaFoldDB" id="A0A0T7PU55"/>
<organism evidence="1 3">
    <name type="scientific">Mycobacterium tuberculosis</name>
    <dbReference type="NCBI Taxonomy" id="1773"/>
    <lineage>
        <taxon>Bacteria</taxon>
        <taxon>Bacillati</taxon>
        <taxon>Actinomycetota</taxon>
        <taxon>Actinomycetes</taxon>
        <taxon>Mycobacteriales</taxon>
        <taxon>Mycobacteriaceae</taxon>
        <taxon>Mycobacterium</taxon>
        <taxon>Mycobacterium tuberculosis complex</taxon>
    </lineage>
</organism>
<dbReference type="EMBL" id="CSBK01004459">
    <property type="protein sequence ID" value="CPB91786.1"/>
    <property type="molecule type" value="Genomic_DNA"/>
</dbReference>
<accession>A0A0T7PU55</accession>
<evidence type="ECO:0000313" key="4">
    <source>
        <dbReference type="Proteomes" id="UP000039021"/>
    </source>
</evidence>
<dbReference type="EMBL" id="CSAE01000029">
    <property type="protein sequence ID" value="COV09161.1"/>
    <property type="molecule type" value="Genomic_DNA"/>
</dbReference>
<proteinExistence type="predicted"/>
<reference evidence="2" key="2">
    <citation type="submission" date="2015-03" db="EMBL/GenBank/DDBJ databases">
        <authorList>
            <consortium name="Pathogen Informatics"/>
            <person name="Murphy D."/>
        </authorList>
    </citation>
    <scope>NUCLEOTIDE SEQUENCE</scope>
    <source>
        <strain evidence="2">N09902308</strain>
    </source>
</reference>
<evidence type="ECO:0000313" key="2">
    <source>
        <dbReference type="EMBL" id="CPB91786.1"/>
    </source>
</evidence>